<sequence length="147" mass="16752">MRGPSSTITPSLDPPSRTPVPQICDARLFLLDAGEMAITSAARVRATYTRKDLIAPMYRFFLRMFSPNALYTSRFVFGLPRDLPASLFEPPSAYVWSLHLVDTMASLKFTPPSALIEFYIEFWMISMMSWSACSYQEVILVPCKEFF</sequence>
<protein>
    <submittedName>
        <fullName evidence="2">Uncharacterized protein</fullName>
    </submittedName>
</protein>
<organism evidence="2 3">
    <name type="scientific">Hohenbuehelia grisea</name>
    <dbReference type="NCBI Taxonomy" id="104357"/>
    <lineage>
        <taxon>Eukaryota</taxon>
        <taxon>Fungi</taxon>
        <taxon>Dikarya</taxon>
        <taxon>Basidiomycota</taxon>
        <taxon>Agaricomycotina</taxon>
        <taxon>Agaricomycetes</taxon>
        <taxon>Agaricomycetidae</taxon>
        <taxon>Agaricales</taxon>
        <taxon>Pleurotineae</taxon>
        <taxon>Pleurotaceae</taxon>
        <taxon>Hohenbuehelia</taxon>
    </lineage>
</organism>
<dbReference type="Proteomes" id="UP001556367">
    <property type="component" value="Unassembled WGS sequence"/>
</dbReference>
<keyword evidence="3" id="KW-1185">Reference proteome</keyword>
<name>A0ABR3JX22_9AGAR</name>
<reference evidence="3" key="1">
    <citation type="submission" date="2024-06" db="EMBL/GenBank/DDBJ databases">
        <title>Multi-omics analyses provide insights into the biosynthesis of the anticancer antibiotic pleurotin in Hohenbuehelia grisea.</title>
        <authorList>
            <person name="Weaver J.A."/>
            <person name="Alberti F."/>
        </authorList>
    </citation>
    <scope>NUCLEOTIDE SEQUENCE [LARGE SCALE GENOMIC DNA]</scope>
    <source>
        <strain evidence="3">T-177</strain>
    </source>
</reference>
<evidence type="ECO:0000313" key="3">
    <source>
        <dbReference type="Proteomes" id="UP001556367"/>
    </source>
</evidence>
<evidence type="ECO:0000313" key="2">
    <source>
        <dbReference type="EMBL" id="KAL0959740.1"/>
    </source>
</evidence>
<evidence type="ECO:0000256" key="1">
    <source>
        <dbReference type="SAM" id="MobiDB-lite"/>
    </source>
</evidence>
<comment type="caution">
    <text evidence="2">The sequence shown here is derived from an EMBL/GenBank/DDBJ whole genome shotgun (WGS) entry which is preliminary data.</text>
</comment>
<proteinExistence type="predicted"/>
<dbReference type="EMBL" id="JASNQZ010000002">
    <property type="protein sequence ID" value="KAL0959740.1"/>
    <property type="molecule type" value="Genomic_DNA"/>
</dbReference>
<accession>A0ABR3JX22</accession>
<gene>
    <name evidence="2" type="ORF">HGRIS_011431</name>
</gene>
<feature type="compositionally biased region" description="Polar residues" evidence="1">
    <location>
        <begin position="1"/>
        <end position="10"/>
    </location>
</feature>
<feature type="region of interest" description="Disordered" evidence="1">
    <location>
        <begin position="1"/>
        <end position="20"/>
    </location>
</feature>